<comment type="cofactor">
    <cofactor evidence="8">
        <name>Mg(2+)</name>
        <dbReference type="ChEBI" id="CHEBI:18420"/>
    </cofactor>
    <cofactor evidence="8">
        <name>Mn(2+)</name>
        <dbReference type="ChEBI" id="CHEBI:29035"/>
    </cofactor>
</comment>
<feature type="domain" description="VRR-NUC" evidence="9">
    <location>
        <begin position="9"/>
        <end position="128"/>
    </location>
</feature>
<dbReference type="EMBL" id="HBGH01001234">
    <property type="protein sequence ID" value="CAD9222717.1"/>
    <property type="molecule type" value="Transcribed_RNA"/>
</dbReference>
<dbReference type="AlphaFoldDB" id="A0A7S1T5T5"/>
<evidence type="ECO:0000256" key="5">
    <source>
        <dbReference type="ARBA" id="ARBA00022801"/>
    </source>
</evidence>
<proteinExistence type="inferred from homology"/>
<evidence type="ECO:0000256" key="2">
    <source>
        <dbReference type="ARBA" id="ARBA00005533"/>
    </source>
</evidence>
<dbReference type="GO" id="GO:0036297">
    <property type="term" value="P:interstrand cross-link repair"/>
    <property type="evidence" value="ECO:0007669"/>
    <property type="project" value="InterPro"/>
</dbReference>
<keyword evidence="8" id="KW-0227">DNA damage</keyword>
<dbReference type="PANTHER" id="PTHR15749:SF4">
    <property type="entry name" value="FANCONI-ASSOCIATED NUCLEASE 1"/>
    <property type="match status" value="1"/>
</dbReference>
<evidence type="ECO:0000256" key="6">
    <source>
        <dbReference type="ARBA" id="ARBA00022842"/>
    </source>
</evidence>
<comment type="catalytic activity">
    <reaction evidence="1 8">
        <text>Hydrolytically removes 5'-nucleotides successively from the 3'-hydroxy termini of 3'-hydroxy-terminated oligonucleotides.</text>
        <dbReference type="EC" id="3.1.4.1"/>
    </reaction>
</comment>
<keyword evidence="8" id="KW-0234">DNA repair</keyword>
<dbReference type="GO" id="GO:0004528">
    <property type="term" value="F:phosphodiesterase I activity"/>
    <property type="evidence" value="ECO:0007669"/>
    <property type="project" value="UniProtKB-EC"/>
</dbReference>
<dbReference type="Gene3D" id="3.40.1350.10">
    <property type="match status" value="1"/>
</dbReference>
<dbReference type="GO" id="GO:0008409">
    <property type="term" value="F:5'-3' exonuclease activity"/>
    <property type="evidence" value="ECO:0007669"/>
    <property type="project" value="TreeGrafter"/>
</dbReference>
<evidence type="ECO:0000256" key="8">
    <source>
        <dbReference type="RuleBase" id="RU365033"/>
    </source>
</evidence>
<evidence type="ECO:0000256" key="4">
    <source>
        <dbReference type="ARBA" id="ARBA00022723"/>
    </source>
</evidence>
<dbReference type="EC" id="3.1.4.1" evidence="8"/>
<comment type="similarity">
    <text evidence="2 8">Belongs to the FAN1 family.</text>
</comment>
<evidence type="ECO:0000313" key="10">
    <source>
        <dbReference type="EMBL" id="CAD9222717.1"/>
    </source>
</evidence>
<evidence type="ECO:0000256" key="7">
    <source>
        <dbReference type="ARBA" id="ARBA00023211"/>
    </source>
</evidence>
<dbReference type="GO" id="GO:0017108">
    <property type="term" value="F:5'-flap endonuclease activity"/>
    <property type="evidence" value="ECO:0007669"/>
    <property type="project" value="TreeGrafter"/>
</dbReference>
<dbReference type="SMART" id="SM00990">
    <property type="entry name" value="VRR_NUC"/>
    <property type="match status" value="1"/>
</dbReference>
<keyword evidence="6 8" id="KW-0460">Magnesium</keyword>
<dbReference type="InterPro" id="IPR011856">
    <property type="entry name" value="tRNA_endonuc-like_dom_sf"/>
</dbReference>
<dbReference type="InterPro" id="IPR033315">
    <property type="entry name" value="Fan1-like"/>
</dbReference>
<protein>
    <recommendedName>
        <fullName evidence="8">Fanconi-associated nuclease</fullName>
        <ecNumber evidence="8">3.1.4.1</ecNumber>
    </recommendedName>
</protein>
<organism evidence="10">
    <name type="scientific">Compsopogon caeruleus</name>
    <dbReference type="NCBI Taxonomy" id="31354"/>
    <lineage>
        <taxon>Eukaryota</taxon>
        <taxon>Rhodophyta</taxon>
        <taxon>Compsopogonophyceae</taxon>
        <taxon>Compsopogonales</taxon>
        <taxon>Compsopogonaceae</taxon>
        <taxon>Compsopogon</taxon>
    </lineage>
</organism>
<accession>A0A7S1T5T5</accession>
<evidence type="ECO:0000256" key="1">
    <source>
        <dbReference type="ARBA" id="ARBA00000983"/>
    </source>
</evidence>
<keyword evidence="8" id="KW-0539">Nucleus</keyword>
<keyword evidence="7 8" id="KW-0464">Manganese</keyword>
<dbReference type="GO" id="GO:0046872">
    <property type="term" value="F:metal ion binding"/>
    <property type="evidence" value="ECO:0007669"/>
    <property type="project" value="UniProtKB-KW"/>
</dbReference>
<keyword evidence="3 8" id="KW-0540">Nuclease</keyword>
<gene>
    <name evidence="10" type="ORF">CCAE0312_LOCUS595</name>
</gene>
<dbReference type="Pfam" id="PF08774">
    <property type="entry name" value="VRR_NUC"/>
    <property type="match status" value="1"/>
</dbReference>
<dbReference type="InterPro" id="IPR014883">
    <property type="entry name" value="VRR_NUC"/>
</dbReference>
<dbReference type="GO" id="GO:0005634">
    <property type="term" value="C:nucleus"/>
    <property type="evidence" value="ECO:0007669"/>
    <property type="project" value="UniProtKB-SubCell"/>
</dbReference>
<sequence length="140" mass="16117">MRFEAMLKWSGRQIRDEVLSRLEMRCSRLSCFSHFLGDLIERQGRETIADIAEGIGGAGMVRIFRLLCFDFSYWRGGFPDLLLWRSSPPNVKFIEVKGPRDSLSARQRAWMQELLAASLDASVCHVLEPHSTRATHLLEY</sequence>
<keyword evidence="4 8" id="KW-0479">Metal-binding</keyword>
<keyword evidence="5 8" id="KW-0378">Hydrolase</keyword>
<dbReference type="GO" id="GO:0070336">
    <property type="term" value="F:flap-structured DNA binding"/>
    <property type="evidence" value="ECO:0007669"/>
    <property type="project" value="TreeGrafter"/>
</dbReference>
<evidence type="ECO:0000259" key="9">
    <source>
        <dbReference type="SMART" id="SM00990"/>
    </source>
</evidence>
<name>A0A7S1T5T5_9RHOD</name>
<comment type="function">
    <text evidence="8">Nuclease required for the repair of DNA interstrand cross-links (ICL). Acts as a 5'-3' exonuclease that anchors at a cut end of DNA and cleaves DNA successively at every third nucleotide, allowing to excise an ICL from one strand through flanking incisions.</text>
</comment>
<evidence type="ECO:0000256" key="3">
    <source>
        <dbReference type="ARBA" id="ARBA00022722"/>
    </source>
</evidence>
<comment type="subcellular location">
    <subcellularLocation>
        <location evidence="8">Nucleus</location>
    </subcellularLocation>
</comment>
<dbReference type="PANTHER" id="PTHR15749">
    <property type="entry name" value="FANCONI-ASSOCIATED NUCLEASE 1"/>
    <property type="match status" value="1"/>
</dbReference>
<reference evidence="10" key="1">
    <citation type="submission" date="2021-01" db="EMBL/GenBank/DDBJ databases">
        <authorList>
            <person name="Corre E."/>
            <person name="Pelletier E."/>
            <person name="Niang G."/>
            <person name="Scheremetjew M."/>
            <person name="Finn R."/>
            <person name="Kale V."/>
            <person name="Holt S."/>
            <person name="Cochrane G."/>
            <person name="Meng A."/>
            <person name="Brown T."/>
            <person name="Cohen L."/>
        </authorList>
    </citation>
    <scope>NUCLEOTIDE SEQUENCE</scope>
    <source>
        <strain evidence="10">SAG 36.94</strain>
    </source>
</reference>